<dbReference type="InterPro" id="IPR052353">
    <property type="entry name" value="Benzoxazolinone_Detox_Enz"/>
</dbReference>
<accession>A0ABW5AR23</accession>
<keyword evidence="3" id="KW-1185">Reference proteome</keyword>
<dbReference type="RefSeq" id="WP_378318395.1">
    <property type="nucleotide sequence ID" value="NZ_JBHUHY010000002.1"/>
</dbReference>
<sequence>MKVVSTNISEGKTILWREKEVITGIYKYPVDEPIFLDTEDVKEDHVIDRRYHGGVDKACYLYSLNHYEFWKEKYPDLEWNYGMFGENLTVDGFDEHSIKIGAIYTLGDATVQISRPRQPCYKLGIRFGNQGIIKQFIDSLLSGVYVRVLEPGLVKVGQEFTIKKEHANGISIAELNTLMFHYDKEIHRELLKRALDDDLVSDSDKKYLKKHPIQ</sequence>
<name>A0ABW5AR23_9FLAO</name>
<organism evidence="2 3">
    <name type="scientific">Aquimarina celericrescens</name>
    <dbReference type="NCBI Taxonomy" id="1964542"/>
    <lineage>
        <taxon>Bacteria</taxon>
        <taxon>Pseudomonadati</taxon>
        <taxon>Bacteroidota</taxon>
        <taxon>Flavobacteriia</taxon>
        <taxon>Flavobacteriales</taxon>
        <taxon>Flavobacteriaceae</taxon>
        <taxon>Aquimarina</taxon>
    </lineage>
</organism>
<feature type="domain" description="MOSC" evidence="1">
    <location>
        <begin position="28"/>
        <end position="163"/>
    </location>
</feature>
<dbReference type="PANTHER" id="PTHR30212">
    <property type="entry name" value="PROTEIN YIIM"/>
    <property type="match status" value="1"/>
</dbReference>
<dbReference type="Pfam" id="PF03473">
    <property type="entry name" value="MOSC"/>
    <property type="match status" value="1"/>
</dbReference>
<proteinExistence type="predicted"/>
<dbReference type="InterPro" id="IPR011037">
    <property type="entry name" value="Pyrv_Knase-like_insert_dom_sf"/>
</dbReference>
<dbReference type="Gene3D" id="2.40.33.20">
    <property type="entry name" value="PK beta-barrel domain-like"/>
    <property type="match status" value="1"/>
</dbReference>
<protein>
    <submittedName>
        <fullName evidence="2">MOSC domain-containing protein</fullName>
    </submittedName>
</protein>
<dbReference type="SUPFAM" id="SSF50800">
    <property type="entry name" value="PK beta-barrel domain-like"/>
    <property type="match status" value="1"/>
</dbReference>
<evidence type="ECO:0000313" key="3">
    <source>
        <dbReference type="Proteomes" id="UP001597344"/>
    </source>
</evidence>
<comment type="caution">
    <text evidence="2">The sequence shown here is derived from an EMBL/GenBank/DDBJ whole genome shotgun (WGS) entry which is preliminary data.</text>
</comment>
<evidence type="ECO:0000313" key="2">
    <source>
        <dbReference type="EMBL" id="MFD2185433.1"/>
    </source>
</evidence>
<dbReference type="EMBL" id="JBHUHY010000002">
    <property type="protein sequence ID" value="MFD2185433.1"/>
    <property type="molecule type" value="Genomic_DNA"/>
</dbReference>
<reference evidence="3" key="1">
    <citation type="journal article" date="2019" name="Int. J. Syst. Evol. Microbiol.">
        <title>The Global Catalogue of Microorganisms (GCM) 10K type strain sequencing project: providing services to taxonomists for standard genome sequencing and annotation.</title>
        <authorList>
            <consortium name="The Broad Institute Genomics Platform"/>
            <consortium name="The Broad Institute Genome Sequencing Center for Infectious Disease"/>
            <person name="Wu L."/>
            <person name="Ma J."/>
        </authorList>
    </citation>
    <scope>NUCLEOTIDE SEQUENCE [LARGE SCALE GENOMIC DNA]</scope>
    <source>
        <strain evidence="3">DT92</strain>
    </source>
</reference>
<dbReference type="PANTHER" id="PTHR30212:SF2">
    <property type="entry name" value="PROTEIN YIIM"/>
    <property type="match status" value="1"/>
</dbReference>
<gene>
    <name evidence="2" type="ORF">ACFSJT_01405</name>
</gene>
<dbReference type="PROSITE" id="PS51340">
    <property type="entry name" value="MOSC"/>
    <property type="match status" value="1"/>
</dbReference>
<dbReference type="Proteomes" id="UP001597344">
    <property type="component" value="Unassembled WGS sequence"/>
</dbReference>
<evidence type="ECO:0000259" key="1">
    <source>
        <dbReference type="PROSITE" id="PS51340"/>
    </source>
</evidence>
<dbReference type="InterPro" id="IPR005302">
    <property type="entry name" value="MoCF_Sase_C"/>
</dbReference>